<feature type="domain" description="PDZ" evidence="4">
    <location>
        <begin position="50"/>
        <end position="131"/>
    </location>
</feature>
<dbReference type="SMART" id="SM00228">
    <property type="entry name" value="PDZ"/>
    <property type="match status" value="1"/>
</dbReference>
<accession>A0AB34IV88</accession>
<feature type="domain" description="2Fe-2S ferredoxin-type" evidence="5">
    <location>
        <begin position="141"/>
        <end position="239"/>
    </location>
</feature>
<dbReference type="EMBL" id="JBGBPQ010000018">
    <property type="protein sequence ID" value="KAL1506913.1"/>
    <property type="molecule type" value="Genomic_DNA"/>
</dbReference>
<dbReference type="InterPro" id="IPR001478">
    <property type="entry name" value="PDZ"/>
</dbReference>
<evidence type="ECO:0000313" key="7">
    <source>
        <dbReference type="Proteomes" id="UP001515480"/>
    </source>
</evidence>
<dbReference type="GO" id="GO:0051537">
    <property type="term" value="F:2 iron, 2 sulfur cluster binding"/>
    <property type="evidence" value="ECO:0007669"/>
    <property type="project" value="UniProtKB-KW"/>
</dbReference>
<dbReference type="AlphaFoldDB" id="A0AB34IV88"/>
<dbReference type="InterPro" id="IPR036010">
    <property type="entry name" value="2Fe-2S_ferredoxin-like_sf"/>
</dbReference>
<evidence type="ECO:0000259" key="4">
    <source>
        <dbReference type="PROSITE" id="PS50106"/>
    </source>
</evidence>
<proteinExistence type="predicted"/>
<dbReference type="InterPro" id="IPR001041">
    <property type="entry name" value="2Fe-2S_ferredoxin-type"/>
</dbReference>
<dbReference type="CDD" id="cd00207">
    <property type="entry name" value="fer2"/>
    <property type="match status" value="1"/>
</dbReference>
<evidence type="ECO:0000313" key="6">
    <source>
        <dbReference type="EMBL" id="KAL1506913.1"/>
    </source>
</evidence>
<dbReference type="SUPFAM" id="SSF50156">
    <property type="entry name" value="PDZ domain-like"/>
    <property type="match status" value="1"/>
</dbReference>
<dbReference type="Proteomes" id="UP001515480">
    <property type="component" value="Unassembled WGS sequence"/>
</dbReference>
<dbReference type="Pfam" id="PF00595">
    <property type="entry name" value="PDZ"/>
    <property type="match status" value="1"/>
</dbReference>
<dbReference type="PROSITE" id="PS51085">
    <property type="entry name" value="2FE2S_FER_2"/>
    <property type="match status" value="1"/>
</dbReference>
<keyword evidence="7" id="KW-1185">Reference proteome</keyword>
<dbReference type="CDD" id="cd00136">
    <property type="entry name" value="PDZ_canonical"/>
    <property type="match status" value="1"/>
</dbReference>
<evidence type="ECO:0000256" key="2">
    <source>
        <dbReference type="ARBA" id="ARBA00023014"/>
    </source>
</evidence>
<dbReference type="InterPro" id="IPR036034">
    <property type="entry name" value="PDZ_sf"/>
</dbReference>
<keyword evidence="1" id="KW-0001">2Fe-2S</keyword>
<dbReference type="InterPro" id="IPR012675">
    <property type="entry name" value="Beta-grasp_dom_sf"/>
</dbReference>
<protein>
    <recommendedName>
        <fullName evidence="8">PDZ domain-containing protein</fullName>
    </recommendedName>
</protein>
<dbReference type="Gene3D" id="3.10.20.30">
    <property type="match status" value="1"/>
</dbReference>
<evidence type="ECO:0000259" key="5">
    <source>
        <dbReference type="PROSITE" id="PS51085"/>
    </source>
</evidence>
<evidence type="ECO:0008006" key="8">
    <source>
        <dbReference type="Google" id="ProtNLM"/>
    </source>
</evidence>
<reference evidence="6 7" key="1">
    <citation type="journal article" date="2024" name="Science">
        <title>Giant polyketide synthase enzymes in the biosynthesis of giant marine polyether toxins.</title>
        <authorList>
            <person name="Fallon T.R."/>
            <person name="Shende V.V."/>
            <person name="Wierzbicki I.H."/>
            <person name="Pendleton A.L."/>
            <person name="Watervoot N.F."/>
            <person name="Auber R.P."/>
            <person name="Gonzalez D.J."/>
            <person name="Wisecaver J.H."/>
            <person name="Moore B.S."/>
        </authorList>
    </citation>
    <scope>NUCLEOTIDE SEQUENCE [LARGE SCALE GENOMIC DNA]</scope>
    <source>
        <strain evidence="6 7">12B1</strain>
    </source>
</reference>
<evidence type="ECO:0000256" key="3">
    <source>
        <dbReference type="SAM" id="SignalP"/>
    </source>
</evidence>
<comment type="caution">
    <text evidence="6">The sequence shown here is derived from an EMBL/GenBank/DDBJ whole genome shotgun (WGS) entry which is preliminary data.</text>
</comment>
<keyword evidence="3" id="KW-0732">Signal</keyword>
<evidence type="ECO:0000256" key="1">
    <source>
        <dbReference type="ARBA" id="ARBA00022714"/>
    </source>
</evidence>
<dbReference type="SUPFAM" id="SSF54292">
    <property type="entry name" value="2Fe-2S ferredoxin-like"/>
    <property type="match status" value="1"/>
</dbReference>
<name>A0AB34IV88_PRYPA</name>
<dbReference type="Pfam" id="PF00111">
    <property type="entry name" value="Fer2"/>
    <property type="match status" value="1"/>
</dbReference>
<sequence>MALPLLLAAAAGWLPHMGTGRASLALSRVPAPRAETPVRSDEEYDYFRKTKSVSVSLEKPLGAVLEECAEGGVRVEDLQEGGSAAQTGLLKKGDRLLSILETDVSTSDFDSVMAKLVEAPQEVSLTVERNVIVKVKREVKPDPLLSVKDGPSSNVKMGSNLRKMLLDEKVELYKGMGKLTNCGGAGQCNLCFVDVLEGGQNLSPRTAVEEARLKKRPASYRLACQTLVNGDVTVEVPSK</sequence>
<keyword evidence="1" id="KW-0408">Iron</keyword>
<feature type="signal peptide" evidence="3">
    <location>
        <begin position="1"/>
        <end position="20"/>
    </location>
</feature>
<dbReference type="Gene3D" id="2.30.42.10">
    <property type="match status" value="1"/>
</dbReference>
<gene>
    <name evidence="6" type="ORF">AB1Y20_007777</name>
</gene>
<feature type="chain" id="PRO_5044276629" description="PDZ domain-containing protein" evidence="3">
    <location>
        <begin position="21"/>
        <end position="239"/>
    </location>
</feature>
<keyword evidence="2" id="KW-0411">Iron-sulfur</keyword>
<dbReference type="PROSITE" id="PS50106">
    <property type="entry name" value="PDZ"/>
    <property type="match status" value="1"/>
</dbReference>
<keyword evidence="1" id="KW-0479">Metal-binding</keyword>
<organism evidence="6 7">
    <name type="scientific">Prymnesium parvum</name>
    <name type="common">Toxic golden alga</name>
    <dbReference type="NCBI Taxonomy" id="97485"/>
    <lineage>
        <taxon>Eukaryota</taxon>
        <taxon>Haptista</taxon>
        <taxon>Haptophyta</taxon>
        <taxon>Prymnesiophyceae</taxon>
        <taxon>Prymnesiales</taxon>
        <taxon>Prymnesiaceae</taxon>
        <taxon>Prymnesium</taxon>
    </lineage>
</organism>